<organism evidence="8 9">
    <name type="scientific">Aristolochia fimbriata</name>
    <name type="common">White veined hardy Dutchman's pipe vine</name>
    <dbReference type="NCBI Taxonomy" id="158543"/>
    <lineage>
        <taxon>Eukaryota</taxon>
        <taxon>Viridiplantae</taxon>
        <taxon>Streptophyta</taxon>
        <taxon>Embryophyta</taxon>
        <taxon>Tracheophyta</taxon>
        <taxon>Spermatophyta</taxon>
        <taxon>Magnoliopsida</taxon>
        <taxon>Magnoliidae</taxon>
        <taxon>Piperales</taxon>
        <taxon>Aristolochiaceae</taxon>
        <taxon>Aristolochia</taxon>
    </lineage>
</organism>
<dbReference type="PANTHER" id="PTHR42755:SF1">
    <property type="entry name" value="3-DEOXY-D-MANNO-OCTULOSONIC ACID TRANSFERASE, MITOCHONDRIAL-RELATED"/>
    <property type="match status" value="1"/>
</dbReference>
<feature type="site" description="Transition state stabilizer" evidence="6">
    <location>
        <position position="99"/>
    </location>
</feature>
<dbReference type="InterPro" id="IPR038107">
    <property type="entry name" value="Glycos_transf_N_sf"/>
</dbReference>
<dbReference type="FunFam" id="3.40.50.2000:FF:000032">
    <property type="entry name" value="3-deoxy-D-manno-octulosonic acid transferase"/>
    <property type="match status" value="1"/>
</dbReference>
<dbReference type="Proteomes" id="UP000825729">
    <property type="component" value="Unassembled WGS sequence"/>
</dbReference>
<evidence type="ECO:0000256" key="2">
    <source>
        <dbReference type="ARBA" id="ARBA00012621"/>
    </source>
</evidence>
<dbReference type="GO" id="GO:0009245">
    <property type="term" value="P:lipid A biosynthetic process"/>
    <property type="evidence" value="ECO:0007669"/>
    <property type="project" value="TreeGrafter"/>
</dbReference>
<comment type="similarity">
    <text evidence="1">Belongs to the glycosyltransferase group 1 family. Glycosyltransferase 30 subfamily.</text>
</comment>
<gene>
    <name evidence="8" type="ORF">H6P81_003123</name>
</gene>
<dbReference type="InterPro" id="IPR039901">
    <property type="entry name" value="Kdotransferase"/>
</dbReference>
<sequence length="403" mass="44390">MARALRASFLSPTPRTTRMVSRGLFGRRNGSNSCYQALSAETTKCYHIDDYYNSFSIVSEVIKDKLPNGVIYQFSPIDVPAVVDAFLTYWNPTAVFLMESELWPNLVLSASEKGIIVALLNARVSIKSFKLWSGTVGLPLVSLMLSKFSLIAPLSTLEGIHFQLLQASPYAVHFAGDLKYAIGEVDVSETECKKVEDMQLLLSHRQIWMASSLHMGEEQVMIWVLQSLLQIYPDMVTVIVPRHPQDGQHMALAIRNAGLNVVMRSHDQKILPSTNFYIVDTLGELRSLYRLTPIAVIGGSFIPGLAGHNISEAAASGCAVLTGPHVGHFSHMVMGMQRVNPVSVQQVAGKEELLEALKVLFANGGALKLHRAAAREASLALSKGVVENVWKLINTRLQSSNWF</sequence>
<protein>
    <recommendedName>
        <fullName evidence="2">lipid IVA 3-deoxy-D-manno-octulosonic acid transferase</fullName>
        <ecNumber evidence="2">2.4.99.12</ecNumber>
    </recommendedName>
    <alternativeName>
        <fullName evidence="4">Lipid IV(A) 3-deoxy-D-manno-octulosonic acid transferase</fullName>
    </alternativeName>
</protein>
<comment type="catalytic activity">
    <reaction evidence="5">
        <text>lipid IVA (E. coli) + CMP-3-deoxy-beta-D-manno-octulosonate = alpha-Kdo-(2-&gt;6)-lipid IVA (E. coli) + CMP + H(+)</text>
        <dbReference type="Rhea" id="RHEA:28066"/>
        <dbReference type="ChEBI" id="CHEBI:15378"/>
        <dbReference type="ChEBI" id="CHEBI:58603"/>
        <dbReference type="ChEBI" id="CHEBI:60364"/>
        <dbReference type="ChEBI" id="CHEBI:60377"/>
        <dbReference type="ChEBI" id="CHEBI:85987"/>
        <dbReference type="EC" id="2.4.99.12"/>
    </reaction>
</comment>
<dbReference type="InterPro" id="IPR007507">
    <property type="entry name" value="Glycos_transf_N"/>
</dbReference>
<evidence type="ECO:0000256" key="6">
    <source>
        <dbReference type="PIRSR" id="PIRSR639901-2"/>
    </source>
</evidence>
<evidence type="ECO:0000256" key="3">
    <source>
        <dbReference type="ARBA" id="ARBA00022679"/>
    </source>
</evidence>
<name>A0AAV7FBN5_ARIFI</name>
<comment type="caution">
    <text evidence="8">The sequence shown here is derived from an EMBL/GenBank/DDBJ whole genome shotgun (WGS) entry which is preliminary data.</text>
</comment>
<dbReference type="Gene3D" id="3.40.50.11720">
    <property type="entry name" value="3-Deoxy-D-manno-octulosonic-acid transferase, N-terminal domain"/>
    <property type="match status" value="1"/>
</dbReference>
<feature type="site" description="Transition state stabilizer" evidence="6">
    <location>
        <position position="179"/>
    </location>
</feature>
<proteinExistence type="inferred from homology"/>
<keyword evidence="9" id="KW-1185">Reference proteome</keyword>
<dbReference type="GO" id="GO:0043842">
    <property type="term" value="F:Kdo transferase activity"/>
    <property type="evidence" value="ECO:0007669"/>
    <property type="project" value="UniProtKB-EC"/>
</dbReference>
<feature type="domain" description="3-deoxy-D-manno-octulosonic-acid transferase N-terminal" evidence="7">
    <location>
        <begin position="60"/>
        <end position="181"/>
    </location>
</feature>
<evidence type="ECO:0000256" key="1">
    <source>
        <dbReference type="ARBA" id="ARBA00006380"/>
    </source>
</evidence>
<evidence type="ECO:0000259" key="7">
    <source>
        <dbReference type="Pfam" id="PF04413"/>
    </source>
</evidence>
<evidence type="ECO:0000313" key="9">
    <source>
        <dbReference type="Proteomes" id="UP000825729"/>
    </source>
</evidence>
<dbReference type="EC" id="2.4.99.12" evidence="2"/>
<dbReference type="GO" id="GO:0005886">
    <property type="term" value="C:plasma membrane"/>
    <property type="evidence" value="ECO:0007669"/>
    <property type="project" value="TreeGrafter"/>
</dbReference>
<evidence type="ECO:0000256" key="5">
    <source>
        <dbReference type="ARBA" id="ARBA00049183"/>
    </source>
</evidence>
<reference evidence="8 9" key="1">
    <citation type="submission" date="2021-07" db="EMBL/GenBank/DDBJ databases">
        <title>The Aristolochia fimbriata genome: insights into angiosperm evolution, floral development and chemical biosynthesis.</title>
        <authorList>
            <person name="Jiao Y."/>
        </authorList>
    </citation>
    <scope>NUCLEOTIDE SEQUENCE [LARGE SCALE GENOMIC DNA]</scope>
    <source>
        <strain evidence="8">IBCAS-2021</strain>
        <tissue evidence="8">Leaf</tissue>
    </source>
</reference>
<dbReference type="PANTHER" id="PTHR42755">
    <property type="entry name" value="3-DEOXY-MANNO-OCTULOSONATE CYTIDYLYLTRANSFERASE"/>
    <property type="match status" value="1"/>
</dbReference>
<dbReference type="Pfam" id="PF04413">
    <property type="entry name" value="Glycos_transf_N"/>
    <property type="match status" value="1"/>
</dbReference>
<dbReference type="Gene3D" id="3.40.50.2000">
    <property type="entry name" value="Glycogen Phosphorylase B"/>
    <property type="match status" value="1"/>
</dbReference>
<keyword evidence="3" id="KW-0808">Transferase</keyword>
<dbReference type="EMBL" id="JAINDJ010000002">
    <property type="protein sequence ID" value="KAG9458615.1"/>
    <property type="molecule type" value="Genomic_DNA"/>
</dbReference>
<dbReference type="AlphaFoldDB" id="A0AAV7FBN5"/>
<accession>A0AAV7FBN5</accession>
<evidence type="ECO:0000256" key="4">
    <source>
        <dbReference type="ARBA" id="ARBA00031445"/>
    </source>
</evidence>
<evidence type="ECO:0000313" key="8">
    <source>
        <dbReference type="EMBL" id="KAG9458615.1"/>
    </source>
</evidence>